<feature type="region of interest" description="Disordered" evidence="1">
    <location>
        <begin position="134"/>
        <end position="280"/>
    </location>
</feature>
<feature type="compositionally biased region" description="Basic and acidic residues" evidence="1">
    <location>
        <begin position="249"/>
        <end position="280"/>
    </location>
</feature>
<feature type="compositionally biased region" description="Polar residues" evidence="1">
    <location>
        <begin position="212"/>
        <end position="221"/>
    </location>
</feature>
<dbReference type="PANTHER" id="PTHR16461">
    <property type="entry name" value="TOLL-INTERACTING PROTEIN"/>
    <property type="match status" value="1"/>
</dbReference>
<evidence type="ECO:0000313" key="3">
    <source>
        <dbReference type="EMBL" id="CAG8616319.1"/>
    </source>
</evidence>
<proteinExistence type="predicted"/>
<dbReference type="Pfam" id="PF02845">
    <property type="entry name" value="CUE"/>
    <property type="match status" value="1"/>
</dbReference>
<accession>A0A9N9CY85</accession>
<dbReference type="GO" id="GO:0005737">
    <property type="term" value="C:cytoplasm"/>
    <property type="evidence" value="ECO:0007669"/>
    <property type="project" value="TreeGrafter"/>
</dbReference>
<dbReference type="EMBL" id="CAJVPV010007225">
    <property type="protein sequence ID" value="CAG8616319.1"/>
    <property type="molecule type" value="Genomic_DNA"/>
</dbReference>
<dbReference type="SMART" id="SM00546">
    <property type="entry name" value="CUE"/>
    <property type="match status" value="1"/>
</dbReference>
<dbReference type="GO" id="GO:0006511">
    <property type="term" value="P:ubiquitin-dependent protein catabolic process"/>
    <property type="evidence" value="ECO:0007669"/>
    <property type="project" value="TreeGrafter"/>
</dbReference>
<dbReference type="GO" id="GO:0031624">
    <property type="term" value="F:ubiquitin conjugating enzyme binding"/>
    <property type="evidence" value="ECO:0007669"/>
    <property type="project" value="TreeGrafter"/>
</dbReference>
<dbReference type="Gene3D" id="1.10.8.10">
    <property type="entry name" value="DNA helicase RuvA subunit, C-terminal domain"/>
    <property type="match status" value="1"/>
</dbReference>
<comment type="caution">
    <text evidence="3">The sequence shown here is derived from an EMBL/GenBank/DDBJ whole genome shotgun (WGS) entry which is preliminary data.</text>
</comment>
<dbReference type="Proteomes" id="UP000789342">
    <property type="component" value="Unassembled WGS sequence"/>
</dbReference>
<dbReference type="PROSITE" id="PS51140">
    <property type="entry name" value="CUE"/>
    <property type="match status" value="1"/>
</dbReference>
<dbReference type="SUPFAM" id="SSF46934">
    <property type="entry name" value="UBA-like"/>
    <property type="match status" value="1"/>
</dbReference>
<feature type="domain" description="CUE" evidence="2">
    <location>
        <begin position="3"/>
        <end position="46"/>
    </location>
</feature>
<dbReference type="OrthoDB" id="9942608at2759"/>
<sequence>MDQSTKDLEQLTSMFPGIDAEVCEAVLSANNGDMGESITTLLGMSDPNFKSEEAIPIQTDDGFVTSSSRLQIERDEELAKQLARQLAAEEDREYGAPPNPVSIDQKELPIIKEKIVQAADTTKKKVKEWYDKFKQSRDDQGQSNTPLYTSLPGDEADNHILDEDFLNNHSRRQNNPYISPLRSRPEYGSYGTDVTRDIDRHSNREPIKIIRSDQNNNSLINDLSEKEVDEESVAPYKIHDEATDVDNSDESKQTHHTEKVSTGEHNAQDLDDDFMKDSSK</sequence>
<dbReference type="InterPro" id="IPR003892">
    <property type="entry name" value="CUE"/>
</dbReference>
<evidence type="ECO:0000256" key="1">
    <source>
        <dbReference type="SAM" id="MobiDB-lite"/>
    </source>
</evidence>
<protein>
    <submittedName>
        <fullName evidence="3">18585_t:CDS:1</fullName>
    </submittedName>
</protein>
<name>A0A9N9CY85_9GLOM</name>
<evidence type="ECO:0000313" key="4">
    <source>
        <dbReference type="Proteomes" id="UP000789342"/>
    </source>
</evidence>
<dbReference type="AlphaFoldDB" id="A0A9N9CY85"/>
<organism evidence="3 4">
    <name type="scientific">Acaulospora morrowiae</name>
    <dbReference type="NCBI Taxonomy" id="94023"/>
    <lineage>
        <taxon>Eukaryota</taxon>
        <taxon>Fungi</taxon>
        <taxon>Fungi incertae sedis</taxon>
        <taxon>Mucoromycota</taxon>
        <taxon>Glomeromycotina</taxon>
        <taxon>Glomeromycetes</taxon>
        <taxon>Diversisporales</taxon>
        <taxon>Acaulosporaceae</taxon>
        <taxon>Acaulospora</taxon>
    </lineage>
</organism>
<dbReference type="PANTHER" id="PTHR16461:SF5">
    <property type="entry name" value="TOLL-INTERACTING PROTEIN"/>
    <property type="match status" value="1"/>
</dbReference>
<dbReference type="InterPro" id="IPR009060">
    <property type="entry name" value="UBA-like_sf"/>
</dbReference>
<keyword evidence="4" id="KW-1185">Reference proteome</keyword>
<dbReference type="GO" id="GO:0043130">
    <property type="term" value="F:ubiquitin binding"/>
    <property type="evidence" value="ECO:0007669"/>
    <property type="project" value="InterPro"/>
</dbReference>
<feature type="compositionally biased region" description="Basic and acidic residues" evidence="1">
    <location>
        <begin position="194"/>
        <end position="211"/>
    </location>
</feature>
<reference evidence="3" key="1">
    <citation type="submission" date="2021-06" db="EMBL/GenBank/DDBJ databases">
        <authorList>
            <person name="Kallberg Y."/>
            <person name="Tangrot J."/>
            <person name="Rosling A."/>
        </authorList>
    </citation>
    <scope>NUCLEOTIDE SEQUENCE</scope>
    <source>
        <strain evidence="3">CL551</strain>
    </source>
</reference>
<evidence type="ECO:0000259" key="2">
    <source>
        <dbReference type="PROSITE" id="PS51140"/>
    </source>
</evidence>
<gene>
    <name evidence="3" type="ORF">AMORRO_LOCUS8458</name>
</gene>